<evidence type="ECO:0000256" key="5">
    <source>
        <dbReference type="PIRSR" id="PIRSR602480-1"/>
    </source>
</evidence>
<evidence type="ECO:0000256" key="2">
    <source>
        <dbReference type="ARBA" id="ARBA00008911"/>
    </source>
</evidence>
<keyword evidence="5" id="KW-0104">Cadmium</keyword>
<dbReference type="EMBL" id="JAQJAC010000006">
    <property type="protein sequence ID" value="KAJ5580381.1"/>
    <property type="molecule type" value="Genomic_DNA"/>
</dbReference>
<dbReference type="InterPro" id="IPR013785">
    <property type="entry name" value="Aldolase_TIM"/>
</dbReference>
<comment type="catalytic activity">
    <reaction evidence="4 6">
        <text>D-erythrose 4-phosphate + phosphoenolpyruvate + H2O = 7-phospho-2-dehydro-3-deoxy-D-arabino-heptonate + phosphate</text>
        <dbReference type="Rhea" id="RHEA:14717"/>
        <dbReference type="ChEBI" id="CHEBI:15377"/>
        <dbReference type="ChEBI" id="CHEBI:16897"/>
        <dbReference type="ChEBI" id="CHEBI:43474"/>
        <dbReference type="ChEBI" id="CHEBI:58394"/>
        <dbReference type="ChEBI" id="CHEBI:58702"/>
        <dbReference type="EC" id="2.5.1.54"/>
    </reaction>
</comment>
<keyword evidence="5" id="KW-0170">Cobalt</keyword>
<dbReference type="Gene3D" id="3.20.20.70">
    <property type="entry name" value="Aldolase class I"/>
    <property type="match status" value="1"/>
</dbReference>
<feature type="binding site" evidence="5">
    <location>
        <position position="395"/>
    </location>
    <ligand>
        <name>Mn(2+)</name>
        <dbReference type="ChEBI" id="CHEBI:29035"/>
    </ligand>
</feature>
<comment type="pathway">
    <text evidence="1 6">Metabolic intermediate biosynthesis; chorismate biosynthesis; chorismate from D-erythrose 4-phosphate and phosphoenolpyruvate: step 1/7.</text>
</comment>
<name>A0AAD6DGB1_9EURO</name>
<comment type="cofactor">
    <cofactor evidence="5">
        <name>Mn(2+)</name>
        <dbReference type="ChEBI" id="CHEBI:29035"/>
    </cofactor>
    <cofactor evidence="5">
        <name>Co(2+)</name>
        <dbReference type="ChEBI" id="CHEBI:48828"/>
    </cofactor>
    <cofactor evidence="5">
        <name>Cd(2+)</name>
        <dbReference type="ChEBI" id="CHEBI:48775"/>
    </cofactor>
    <text evidence="5">Binds 1 divalent cation per subunit. The enzyme is active with manganese, cobalt or cadmium ions.</text>
</comment>
<dbReference type="InterPro" id="IPR002480">
    <property type="entry name" value="DAHP_synth_2"/>
</dbReference>
<feature type="binding site" evidence="5">
    <location>
        <position position="321"/>
    </location>
    <ligand>
        <name>phosphoenolpyruvate</name>
        <dbReference type="ChEBI" id="CHEBI:58702"/>
    </ligand>
</feature>
<evidence type="ECO:0000256" key="6">
    <source>
        <dbReference type="RuleBase" id="RU363071"/>
    </source>
</evidence>
<evidence type="ECO:0000313" key="7">
    <source>
        <dbReference type="EMBL" id="KAJ5580381.1"/>
    </source>
</evidence>
<dbReference type="Proteomes" id="UP001216150">
    <property type="component" value="Unassembled WGS sequence"/>
</dbReference>
<dbReference type="PANTHER" id="PTHR21337:SF0">
    <property type="entry name" value="PHOSPHO-2-DEHYDRO-3-DEOXYHEPTONATE ALDOLASE"/>
    <property type="match status" value="1"/>
</dbReference>
<feature type="binding site" evidence="5">
    <location>
        <position position="108"/>
    </location>
    <ligand>
        <name>phosphoenolpyruvate</name>
        <dbReference type="ChEBI" id="CHEBI:58702"/>
    </ligand>
</feature>
<keyword evidence="3 6" id="KW-0808">Transferase</keyword>
<feature type="binding site" evidence="5">
    <location>
        <position position="353"/>
    </location>
    <ligand>
        <name>Mn(2+)</name>
        <dbReference type="ChEBI" id="CHEBI:29035"/>
    </ligand>
</feature>
<keyword evidence="6" id="KW-0057">Aromatic amino acid biosynthesis</keyword>
<dbReference type="GO" id="GO:0009073">
    <property type="term" value="P:aromatic amino acid family biosynthetic process"/>
    <property type="evidence" value="ECO:0007669"/>
    <property type="project" value="UniProtKB-KW"/>
</dbReference>
<dbReference type="Pfam" id="PF01474">
    <property type="entry name" value="DAHP_synth_2"/>
    <property type="match status" value="1"/>
</dbReference>
<feature type="binding site" evidence="5">
    <location>
        <position position="290"/>
    </location>
    <ligand>
        <name>phosphoenolpyruvate</name>
        <dbReference type="ChEBI" id="CHEBI:58702"/>
    </ligand>
</feature>
<evidence type="ECO:0000313" key="8">
    <source>
        <dbReference type="Proteomes" id="UP001216150"/>
    </source>
</evidence>
<comment type="caution">
    <text evidence="7">The sequence shown here is derived from an EMBL/GenBank/DDBJ whole genome shotgun (WGS) entry which is preliminary data.</text>
</comment>
<dbReference type="GO" id="GO:0008652">
    <property type="term" value="P:amino acid biosynthetic process"/>
    <property type="evidence" value="ECO:0007669"/>
    <property type="project" value="UniProtKB-KW"/>
</dbReference>
<dbReference type="AlphaFoldDB" id="A0AAD6DGB1"/>
<feature type="binding site" evidence="5">
    <location>
        <position position="69"/>
    </location>
    <ligand>
        <name>Mn(2+)</name>
        <dbReference type="ChEBI" id="CHEBI:29035"/>
    </ligand>
</feature>
<comment type="similarity">
    <text evidence="2 6">Belongs to the class-II DAHP synthase family.</text>
</comment>
<feature type="binding site" evidence="5">
    <location>
        <position position="425"/>
    </location>
    <ligand>
        <name>Mn(2+)</name>
        <dbReference type="ChEBI" id="CHEBI:29035"/>
    </ligand>
</feature>
<evidence type="ECO:0000256" key="4">
    <source>
        <dbReference type="ARBA" id="ARBA00047508"/>
    </source>
</evidence>
<keyword evidence="8" id="KW-1185">Reference proteome</keyword>
<evidence type="ECO:0000256" key="3">
    <source>
        <dbReference type="ARBA" id="ARBA00022679"/>
    </source>
</evidence>
<dbReference type="EC" id="2.5.1.54" evidence="6"/>
<keyword evidence="6" id="KW-0028">Amino-acid biosynthesis</keyword>
<evidence type="ECO:0000256" key="1">
    <source>
        <dbReference type="ARBA" id="ARBA00004688"/>
    </source>
</evidence>
<protein>
    <recommendedName>
        <fullName evidence="6">Phospho-2-dehydro-3-deoxyheptonate aldolase</fullName>
        <ecNumber evidence="6">2.5.1.54</ecNumber>
    </recommendedName>
</protein>
<gene>
    <name evidence="7" type="ORF">N7450_006682</name>
</gene>
<reference evidence="7 8" key="1">
    <citation type="journal article" date="2023" name="IMA Fungus">
        <title>Comparative genomic study of the Penicillium genus elucidates a diverse pangenome and 15 lateral gene transfer events.</title>
        <authorList>
            <person name="Petersen C."/>
            <person name="Sorensen T."/>
            <person name="Nielsen M.R."/>
            <person name="Sondergaard T.E."/>
            <person name="Sorensen J.L."/>
            <person name="Fitzpatrick D.A."/>
            <person name="Frisvad J.C."/>
            <person name="Nielsen K.L."/>
        </authorList>
    </citation>
    <scope>NUCLEOTIDE SEQUENCE [LARGE SCALE GENOMIC DNA]</scope>
    <source>
        <strain evidence="7 8">IBT 29057</strain>
    </source>
</reference>
<dbReference type="SUPFAM" id="SSF51569">
    <property type="entry name" value="Aldolase"/>
    <property type="match status" value="1"/>
</dbReference>
<keyword evidence="5" id="KW-0464">Manganese</keyword>
<dbReference type="GO" id="GO:0003849">
    <property type="term" value="F:3-deoxy-7-phosphoheptulonate synthase activity"/>
    <property type="evidence" value="ECO:0007669"/>
    <property type="project" value="UniProtKB-EC"/>
</dbReference>
<accession>A0AAD6DGB1</accession>
<proteinExistence type="inferred from homology"/>
<dbReference type="PANTHER" id="PTHR21337">
    <property type="entry name" value="PHOSPHO-2-DEHYDRO-3-DEOXYHEPTONATE ALDOLASE 1, 2"/>
    <property type="match status" value="1"/>
</dbReference>
<sequence length="450" mass="49348">MADWTPNSWTTKPIKQDVVYEDTQGVKDALDKLQKLPPLLLLKKYITNLKNSLRNVALGKAFVLQGGDCAELFDYCNQDMIEAKVKLLLQMSLVLIWGANKPVIRIARIAGQFAKPRSSPTETINGVEMPSFRGDNINGFAADAESRRPDPSRLVSAYFHSAATLNYMRASLSSGLADLHSPSTGVLYSQIVKAVKDALKFMKTVGIDKDRGVETADIYTSHEGLSLEYEQTLTRLLRHPHHASDEVTGETGNGYYATSGHFIWIGDRTRQLDGAHVEFFRGIANPIGIKVGPSMQPDELVQLLDVVNPAKEIGKVTLISRYGAKKIANFLPGHIAAVQASGHIPVWQCDPMHGNTQATPSGVKTRHFTDILDELRQALEIHRAAGSFLGGMHLELTGEAVTECVGGAAGLTEDGLGERYTTFCDPRLNEKQALELAFLVAGFYRQESDD</sequence>
<organism evidence="7 8">
    <name type="scientific">Penicillium hetheringtonii</name>
    <dbReference type="NCBI Taxonomy" id="911720"/>
    <lineage>
        <taxon>Eukaryota</taxon>
        <taxon>Fungi</taxon>
        <taxon>Dikarya</taxon>
        <taxon>Ascomycota</taxon>
        <taxon>Pezizomycotina</taxon>
        <taxon>Eurotiomycetes</taxon>
        <taxon>Eurotiomycetidae</taxon>
        <taxon>Eurotiales</taxon>
        <taxon>Aspergillaceae</taxon>
        <taxon>Penicillium</taxon>
    </lineage>
</organism>